<keyword evidence="2" id="KW-0436">Ligase</keyword>
<name>A0A165DTE8_9BASI</name>
<evidence type="ECO:0000256" key="4">
    <source>
        <dbReference type="ARBA" id="ARBA00022840"/>
    </source>
</evidence>
<dbReference type="NCBIfam" id="TIGR01217">
    <property type="entry name" value="ac_ac_CoA_syn"/>
    <property type="match status" value="1"/>
</dbReference>
<dbReference type="InterPro" id="IPR005914">
    <property type="entry name" value="Acac_CoA_synth"/>
</dbReference>
<keyword evidence="4" id="KW-0067">ATP-binding</keyword>
<dbReference type="GO" id="GO:0030729">
    <property type="term" value="F:acetoacetate-CoA ligase activity"/>
    <property type="evidence" value="ECO:0007669"/>
    <property type="project" value="InterPro"/>
</dbReference>
<evidence type="ECO:0000256" key="3">
    <source>
        <dbReference type="ARBA" id="ARBA00022741"/>
    </source>
</evidence>
<organism evidence="6 7">
    <name type="scientific">Calocera cornea HHB12733</name>
    <dbReference type="NCBI Taxonomy" id="1353952"/>
    <lineage>
        <taxon>Eukaryota</taxon>
        <taxon>Fungi</taxon>
        <taxon>Dikarya</taxon>
        <taxon>Basidiomycota</taxon>
        <taxon>Agaricomycotina</taxon>
        <taxon>Dacrymycetes</taxon>
        <taxon>Dacrymycetales</taxon>
        <taxon>Dacrymycetaceae</taxon>
        <taxon>Calocera</taxon>
    </lineage>
</organism>
<proteinExistence type="inferred from homology"/>
<dbReference type="PANTHER" id="PTHR42921:SF1">
    <property type="entry name" value="ACETOACETYL-COA SYNTHETASE"/>
    <property type="match status" value="1"/>
</dbReference>
<reference evidence="6 7" key="1">
    <citation type="journal article" date="2016" name="Mol. Biol. Evol.">
        <title>Comparative Genomics of Early-Diverging Mushroom-Forming Fungi Provides Insights into the Origins of Lignocellulose Decay Capabilities.</title>
        <authorList>
            <person name="Nagy L.G."/>
            <person name="Riley R."/>
            <person name="Tritt A."/>
            <person name="Adam C."/>
            <person name="Daum C."/>
            <person name="Floudas D."/>
            <person name="Sun H."/>
            <person name="Yadav J.S."/>
            <person name="Pangilinan J."/>
            <person name="Larsson K.H."/>
            <person name="Matsuura K."/>
            <person name="Barry K."/>
            <person name="Labutti K."/>
            <person name="Kuo R."/>
            <person name="Ohm R.A."/>
            <person name="Bhattacharya S.S."/>
            <person name="Shirouzu T."/>
            <person name="Yoshinaga Y."/>
            <person name="Martin F.M."/>
            <person name="Grigoriev I.V."/>
            <person name="Hibbett D.S."/>
        </authorList>
    </citation>
    <scope>NUCLEOTIDE SEQUENCE [LARGE SCALE GENOMIC DNA]</scope>
    <source>
        <strain evidence="6 7">HHB12733</strain>
    </source>
</reference>
<dbReference type="GO" id="GO:0005524">
    <property type="term" value="F:ATP binding"/>
    <property type="evidence" value="ECO:0007669"/>
    <property type="project" value="UniProtKB-KW"/>
</dbReference>
<gene>
    <name evidence="6" type="ORF">CALCODRAFT_525108</name>
</gene>
<dbReference type="InParanoid" id="A0A165DTE8"/>
<dbReference type="AlphaFoldDB" id="A0A165DTE8"/>
<evidence type="ECO:0000256" key="1">
    <source>
        <dbReference type="ARBA" id="ARBA00006432"/>
    </source>
</evidence>
<protein>
    <submittedName>
        <fullName evidence="6">Acetoacyl-CoA synthetase</fullName>
    </submittedName>
</protein>
<dbReference type="PROSITE" id="PS00455">
    <property type="entry name" value="AMP_BINDING"/>
    <property type="match status" value="1"/>
</dbReference>
<dbReference type="Pfam" id="PF00501">
    <property type="entry name" value="AMP-binding"/>
    <property type="match status" value="1"/>
</dbReference>
<evidence type="ECO:0000313" key="7">
    <source>
        <dbReference type="Proteomes" id="UP000076842"/>
    </source>
</evidence>
<dbReference type="Gene3D" id="3.30.300.30">
    <property type="match status" value="1"/>
</dbReference>
<evidence type="ECO:0000256" key="2">
    <source>
        <dbReference type="ARBA" id="ARBA00022598"/>
    </source>
</evidence>
<dbReference type="GO" id="GO:0006629">
    <property type="term" value="P:lipid metabolic process"/>
    <property type="evidence" value="ECO:0007669"/>
    <property type="project" value="InterPro"/>
</dbReference>
<keyword evidence="7" id="KW-1185">Reference proteome</keyword>
<accession>A0A165DTE8</accession>
<dbReference type="EMBL" id="KV424035">
    <property type="protein sequence ID" value="KZT53511.1"/>
    <property type="molecule type" value="Genomic_DNA"/>
</dbReference>
<dbReference type="InterPro" id="IPR020845">
    <property type="entry name" value="AMP-binding_CS"/>
</dbReference>
<dbReference type="PANTHER" id="PTHR42921">
    <property type="entry name" value="ACETOACETYL-COA SYNTHETASE"/>
    <property type="match status" value="1"/>
</dbReference>
<dbReference type="InterPro" id="IPR045851">
    <property type="entry name" value="AMP-bd_C_sf"/>
</dbReference>
<dbReference type="InterPro" id="IPR000873">
    <property type="entry name" value="AMP-dep_synth/lig_dom"/>
</dbReference>
<dbReference type="STRING" id="1353952.A0A165DTE8"/>
<dbReference type="OrthoDB" id="10253869at2759"/>
<dbReference type="Proteomes" id="UP000076842">
    <property type="component" value="Unassembled WGS sequence"/>
</dbReference>
<keyword evidence="3" id="KW-0547">Nucleotide-binding</keyword>
<dbReference type="InterPro" id="IPR042099">
    <property type="entry name" value="ANL_N_sf"/>
</dbReference>
<evidence type="ECO:0000259" key="5">
    <source>
        <dbReference type="Pfam" id="PF00501"/>
    </source>
</evidence>
<feature type="domain" description="AMP-dependent synthetase/ligase" evidence="5">
    <location>
        <begin position="125"/>
        <end position="444"/>
    </location>
</feature>
<dbReference type="SUPFAM" id="SSF56801">
    <property type="entry name" value="Acetyl-CoA synthetase-like"/>
    <property type="match status" value="1"/>
</dbReference>
<comment type="similarity">
    <text evidence="1">Belongs to the ATP-dependent AMP-binding enzyme family.</text>
</comment>
<dbReference type="NCBIfam" id="NF002937">
    <property type="entry name" value="PRK03584.1"/>
    <property type="match status" value="1"/>
</dbReference>
<evidence type="ECO:0000313" key="6">
    <source>
        <dbReference type="EMBL" id="KZT53511.1"/>
    </source>
</evidence>
<dbReference type="Gene3D" id="3.40.50.12780">
    <property type="entry name" value="N-terminal domain of ligase-like"/>
    <property type="match status" value="1"/>
</dbReference>
<sequence>MSFAAIDRPLLYTPPSPEKTQTSLFREHINQKYGLELRHYEDLYKWSASPSSYGTFWEEVWDWTGVIGDKGSAGAVDASLKVDDVPPFFPGSSLNFAENLLRHGKSSRAALVQAVEPTANNPQPKLRTVTYIELYSLTARLVHALRKYVKPGDRVAAYSSNNIENIVACLATTALGGIWVSAAADFGADGVLERLEQVKPKVVFSVDGTVYNGRCHAHIPKLDSVLSRLTTPPEQVVIIPGLPASEQPPPYEMQPNWVQWDMFLAPEAATQDQPIDFCRKGFDWPLWILFSSGTTGKPKPIVHRAGGMLLQLNKELIICGDMTPSDVFFYYTTTGWMMWNYLLSGLAVGCTLVLYDCSPLKDPTILWRLAEKCKITVFGTSAKYLDELEKVYEPRGKHDLSSIRMIMSTGSPLAASQYDYVYKHIHPNAILASISGGTDICSLFVGHNTALPVYRGEVQTRMLGMGVTVHPAPVSTFQDQDLEGELVCTLPFVAQPIGFWPLPGFGPKEDVSAARKRYMEAYYQDVPGAWYHGDHVVITASRMHNAGGVIMLGRSDGVLNPGGVRFGSAEIYSAISTLDDHNPVGAAIADALVVGLKVRGGADEKVVLFLKMEPHWHSEPTWDEVVSTVKKVIRARRSPRHVPDWTIQVNDIPYTLNGKLVEVTVKKLINGAPLSTINASTLRNPECLPEYVEKGHALREQAGVDNSYKL</sequence>